<dbReference type="STRING" id="1095630.A0A2J6TX20"/>
<dbReference type="AlphaFoldDB" id="A0A2J6TX20"/>
<dbReference type="RefSeq" id="XP_024744471.1">
    <property type="nucleotide sequence ID" value="XM_024886273.1"/>
</dbReference>
<dbReference type="EMBL" id="KZ613740">
    <property type="protein sequence ID" value="PMD67567.1"/>
    <property type="molecule type" value="Genomic_DNA"/>
</dbReference>
<organism evidence="2 3">
    <name type="scientific">Hyaloscypha bicolor E</name>
    <dbReference type="NCBI Taxonomy" id="1095630"/>
    <lineage>
        <taxon>Eukaryota</taxon>
        <taxon>Fungi</taxon>
        <taxon>Dikarya</taxon>
        <taxon>Ascomycota</taxon>
        <taxon>Pezizomycotina</taxon>
        <taxon>Leotiomycetes</taxon>
        <taxon>Helotiales</taxon>
        <taxon>Hyaloscyphaceae</taxon>
        <taxon>Hyaloscypha</taxon>
        <taxon>Hyaloscypha bicolor</taxon>
    </lineage>
</organism>
<evidence type="ECO:0000313" key="2">
    <source>
        <dbReference type="EMBL" id="PMD67567.1"/>
    </source>
</evidence>
<gene>
    <name evidence="2" type="ORF">K444DRAFT_658575</name>
</gene>
<dbReference type="Proteomes" id="UP000235371">
    <property type="component" value="Unassembled WGS sequence"/>
</dbReference>
<evidence type="ECO:0000259" key="1">
    <source>
        <dbReference type="Pfam" id="PF06985"/>
    </source>
</evidence>
<sequence>MEDFEYSRLSLAENEIRLITLLPGRKTDQIKCEIVSRALEEITDNTAYETLSYCWGPLDATMKVHIYDGPLRMGSVWVKPNLHAALLVFRREKEPRKMWIDAICIDQMSDEEKNMQVPLMRRIYEGASGVLIWLGEGSKDSDPATSLIRKLNKAATIAGPTITNINVMSSQDLTKLGLPPLSSRDYSSLLSLLESKWFFRAWVVQEVTVAKKATLFWGTSSTELNDLISGMDFALKLHLVFTIHPIANSVLPIAVEVTAYRSGRCTLLGVLLRHRRSQATNPLDKVYAFIGLTENCTEPQAKIQVDYKQDVRTVYIDVARKVAAHDKSLDILSLPALPLGSGIDSLPSWVPDWSTPTEESAKQLRHIVGGETNSLANGEEANYRISEPFCATQTTLYTGAPLSSYEGAVLATRGHIVDTVAAAGDLFEGLYIAKNIRSVMRTVRGILRMRRTVSSWEDVAELHTHDGNDKYVSGEDTMDAFWQTLATGNFSERNKDELRLMYGYRRTRTHKIRRPSLAQAFFVASLLPVVSQIFKQPRADLLTQSRYLLFRRMIRTEGKKYLGLVSGDVRRGDEVWLLEGSKIPLIINRQREGYGRLIGDAYIHGIMYGEAFRIDDCEDLILE</sequence>
<dbReference type="InterPro" id="IPR010730">
    <property type="entry name" value="HET"/>
</dbReference>
<dbReference type="PANTHER" id="PTHR24148:SF64">
    <property type="entry name" value="HETEROKARYON INCOMPATIBILITY DOMAIN-CONTAINING PROTEIN"/>
    <property type="match status" value="1"/>
</dbReference>
<keyword evidence="3" id="KW-1185">Reference proteome</keyword>
<evidence type="ECO:0000313" key="3">
    <source>
        <dbReference type="Proteomes" id="UP000235371"/>
    </source>
</evidence>
<dbReference type="PANTHER" id="PTHR24148">
    <property type="entry name" value="ANKYRIN REPEAT DOMAIN-CONTAINING PROTEIN 39 HOMOLOG-RELATED"/>
    <property type="match status" value="1"/>
</dbReference>
<feature type="domain" description="Heterokaryon incompatibility" evidence="1">
    <location>
        <begin position="48"/>
        <end position="206"/>
    </location>
</feature>
<reference evidence="2 3" key="1">
    <citation type="submission" date="2016-04" db="EMBL/GenBank/DDBJ databases">
        <title>A degradative enzymes factory behind the ericoid mycorrhizal symbiosis.</title>
        <authorList>
            <consortium name="DOE Joint Genome Institute"/>
            <person name="Martino E."/>
            <person name="Morin E."/>
            <person name="Grelet G."/>
            <person name="Kuo A."/>
            <person name="Kohler A."/>
            <person name="Daghino S."/>
            <person name="Barry K."/>
            <person name="Choi C."/>
            <person name="Cichocki N."/>
            <person name="Clum A."/>
            <person name="Copeland A."/>
            <person name="Hainaut M."/>
            <person name="Haridas S."/>
            <person name="Labutti K."/>
            <person name="Lindquist E."/>
            <person name="Lipzen A."/>
            <person name="Khouja H.-R."/>
            <person name="Murat C."/>
            <person name="Ohm R."/>
            <person name="Olson A."/>
            <person name="Spatafora J."/>
            <person name="Veneault-Fourrey C."/>
            <person name="Henrissat B."/>
            <person name="Grigoriev I."/>
            <person name="Martin F."/>
            <person name="Perotto S."/>
        </authorList>
    </citation>
    <scope>NUCLEOTIDE SEQUENCE [LARGE SCALE GENOMIC DNA]</scope>
    <source>
        <strain evidence="2 3">E</strain>
    </source>
</reference>
<dbReference type="Pfam" id="PF06985">
    <property type="entry name" value="HET"/>
    <property type="match status" value="1"/>
</dbReference>
<dbReference type="InterPro" id="IPR052895">
    <property type="entry name" value="HetReg/Transcr_Mod"/>
</dbReference>
<dbReference type="InParanoid" id="A0A2J6TX20"/>
<protein>
    <submittedName>
        <fullName evidence="2">HET-domain-containing protein</fullName>
    </submittedName>
</protein>
<dbReference type="GeneID" id="36594350"/>
<proteinExistence type="predicted"/>
<name>A0A2J6TX20_9HELO</name>
<dbReference type="OrthoDB" id="2157530at2759"/>
<accession>A0A2J6TX20</accession>